<dbReference type="Pfam" id="PF14125">
    <property type="entry name" value="DUF4292"/>
    <property type="match status" value="1"/>
</dbReference>
<evidence type="ECO:0008006" key="3">
    <source>
        <dbReference type="Google" id="ProtNLM"/>
    </source>
</evidence>
<proteinExistence type="predicted"/>
<dbReference type="STRING" id="104663.SAMN04488121_104218"/>
<gene>
    <name evidence="1" type="ORF">SAMN04488121_104218</name>
</gene>
<protein>
    <recommendedName>
        <fullName evidence="3">DUF4292 domain-containing protein</fullName>
    </recommendedName>
</protein>
<organism evidence="1 2">
    <name type="scientific">Chitinophaga filiformis</name>
    <name type="common">Myxococcus filiformis</name>
    <name type="synonym">Flexibacter filiformis</name>
    <dbReference type="NCBI Taxonomy" id="104663"/>
    <lineage>
        <taxon>Bacteria</taxon>
        <taxon>Pseudomonadati</taxon>
        <taxon>Bacteroidota</taxon>
        <taxon>Chitinophagia</taxon>
        <taxon>Chitinophagales</taxon>
        <taxon>Chitinophagaceae</taxon>
        <taxon>Chitinophaga</taxon>
    </lineage>
</organism>
<evidence type="ECO:0000313" key="1">
    <source>
        <dbReference type="EMBL" id="SDG42424.1"/>
    </source>
</evidence>
<dbReference type="EMBL" id="FNBN01000004">
    <property type="protein sequence ID" value="SDG42424.1"/>
    <property type="molecule type" value="Genomic_DNA"/>
</dbReference>
<reference evidence="1 2" key="1">
    <citation type="submission" date="2016-10" db="EMBL/GenBank/DDBJ databases">
        <authorList>
            <person name="de Groot N.N."/>
        </authorList>
    </citation>
    <scope>NUCLEOTIDE SEQUENCE [LARGE SCALE GENOMIC DNA]</scope>
    <source>
        <strain evidence="1 2">DSM 527</strain>
    </source>
</reference>
<dbReference type="AlphaFoldDB" id="A0A1G7U4U1"/>
<sequence>MQPKGSSEPPGGKWECIELKIMMKQTLALIVLSIVSTGLFSCRHSRQIAGTSFPVTDTTQHNIISKTDSASVAATNAYNKELISKLRSNYISFNTFSAKLKIDFETESKQMSGINANMRMQKDSFIWISVSAPIIGEVARAIITPDSLKAIDKFHKIAYLRDLRYAQDVLNIPFDFKTLQDLIIGNPVYLTDSVYQVVKTPAVISFTCDSTIFTSLFNVFADDYILQQSKVMDKDSTRRRSVELTYGEYKSLDKVKFATRRRVFVEEKSYTKINMDFNKIDFDQPVSFPFTIPSGYSRE</sequence>
<accession>A0A1G7U4U1</accession>
<name>A0A1G7U4U1_CHIFI</name>
<dbReference type="Proteomes" id="UP000199045">
    <property type="component" value="Unassembled WGS sequence"/>
</dbReference>
<evidence type="ECO:0000313" key="2">
    <source>
        <dbReference type="Proteomes" id="UP000199045"/>
    </source>
</evidence>
<dbReference type="InterPro" id="IPR025634">
    <property type="entry name" value="DUF4292"/>
</dbReference>